<evidence type="ECO:0000256" key="7">
    <source>
        <dbReference type="ARBA" id="ARBA00023136"/>
    </source>
</evidence>
<keyword evidence="7 8" id="KW-0472">Membrane</keyword>
<dbReference type="Pfam" id="PF04093">
    <property type="entry name" value="MreD"/>
    <property type="match status" value="1"/>
</dbReference>
<keyword evidence="3" id="KW-1003">Cell membrane</keyword>
<evidence type="ECO:0000313" key="9">
    <source>
        <dbReference type="EMBL" id="XBX73777.1"/>
    </source>
</evidence>
<dbReference type="EMBL" id="CP158367">
    <property type="protein sequence ID" value="XBX73777.1"/>
    <property type="molecule type" value="Genomic_DNA"/>
</dbReference>
<organism evidence="9">
    <name type="scientific">Proteinivorax tanatarense</name>
    <dbReference type="NCBI Taxonomy" id="1260629"/>
    <lineage>
        <taxon>Bacteria</taxon>
        <taxon>Bacillati</taxon>
        <taxon>Bacillota</taxon>
        <taxon>Clostridia</taxon>
        <taxon>Eubacteriales</taxon>
        <taxon>Proteinivoracaceae</taxon>
        <taxon>Proteinivorax</taxon>
    </lineage>
</organism>
<evidence type="ECO:0000256" key="3">
    <source>
        <dbReference type="ARBA" id="ARBA00022475"/>
    </source>
</evidence>
<evidence type="ECO:0000256" key="5">
    <source>
        <dbReference type="ARBA" id="ARBA00022960"/>
    </source>
</evidence>
<dbReference type="GO" id="GO:0005886">
    <property type="term" value="C:plasma membrane"/>
    <property type="evidence" value="ECO:0007669"/>
    <property type="project" value="UniProtKB-SubCell"/>
</dbReference>
<keyword evidence="4 8" id="KW-0812">Transmembrane</keyword>
<reference evidence="9" key="1">
    <citation type="journal article" date="2013" name="Extremophiles">
        <title>Proteinivorax tanatarense gen. nov., sp. nov., an anaerobic, haloalkaliphilic, proteolytic bacterium isolated from a decaying algal bloom, and proposal of Proteinivoraceae fam. nov.</title>
        <authorList>
            <person name="Kevbrin V."/>
            <person name="Boltyanskaya Y."/>
            <person name="Zhilina T."/>
            <person name="Kolganova T."/>
            <person name="Lavrentjeva E."/>
            <person name="Kuznetsov B."/>
        </authorList>
    </citation>
    <scope>NUCLEOTIDE SEQUENCE</scope>
    <source>
        <strain evidence="9">Z-910T</strain>
    </source>
</reference>
<reference evidence="9" key="2">
    <citation type="submission" date="2024-06" db="EMBL/GenBank/DDBJ databases">
        <authorList>
            <person name="Petrova K.O."/>
            <person name="Toshchakov S.V."/>
            <person name="Boltjanskaja Y.V."/>
            <person name="Kevbrin V."/>
        </authorList>
    </citation>
    <scope>NUCLEOTIDE SEQUENCE</scope>
    <source>
        <strain evidence="9">Z-910T</strain>
    </source>
</reference>
<dbReference type="GO" id="GO:0008360">
    <property type="term" value="P:regulation of cell shape"/>
    <property type="evidence" value="ECO:0007669"/>
    <property type="project" value="UniProtKB-KW"/>
</dbReference>
<keyword evidence="6 8" id="KW-1133">Transmembrane helix</keyword>
<feature type="transmembrane region" description="Helical" evidence="8">
    <location>
        <begin position="6"/>
        <end position="26"/>
    </location>
</feature>
<comment type="similarity">
    <text evidence="2">Belongs to the MreD family.</text>
</comment>
<evidence type="ECO:0000256" key="6">
    <source>
        <dbReference type="ARBA" id="ARBA00022989"/>
    </source>
</evidence>
<dbReference type="InterPro" id="IPR007227">
    <property type="entry name" value="Cell_shape_determining_MreD"/>
</dbReference>
<evidence type="ECO:0000256" key="2">
    <source>
        <dbReference type="ARBA" id="ARBA00007776"/>
    </source>
</evidence>
<accession>A0AAU7VIA3</accession>
<feature type="transmembrane region" description="Helical" evidence="8">
    <location>
        <begin position="135"/>
        <end position="153"/>
    </location>
</feature>
<feature type="transmembrane region" description="Helical" evidence="8">
    <location>
        <begin position="33"/>
        <end position="57"/>
    </location>
</feature>
<feature type="transmembrane region" description="Helical" evidence="8">
    <location>
        <begin position="96"/>
        <end position="120"/>
    </location>
</feature>
<sequence length="165" mass="18940">MGGLISIIIILLLVTIQGSFLPLFSINGIVADLSLVFLVLLSLQKGNVYTLLLAIWAGFLQDVVLLDFIGIHIAAKLFTCYIIINFKDYFYKENLLMILLSLVFATFIHQWVMQFFMVFLDVVSISFYDVLTNQFVPLLIQNLIVMILFYVPLKKLISDKNFYQL</sequence>
<comment type="subcellular location">
    <subcellularLocation>
        <location evidence="1">Cell membrane</location>
        <topology evidence="1">Multi-pass membrane protein</topology>
    </subcellularLocation>
</comment>
<dbReference type="NCBIfam" id="TIGR03426">
    <property type="entry name" value="shape_MreD"/>
    <property type="match status" value="1"/>
</dbReference>
<protein>
    <submittedName>
        <fullName evidence="9">Rod shape-determining protein MreD</fullName>
    </submittedName>
</protein>
<gene>
    <name evidence="9" type="primary">mreD</name>
    <name evidence="9" type="ORF">PRVXT_001779</name>
</gene>
<name>A0AAU7VIA3_9FIRM</name>
<keyword evidence="5" id="KW-0133">Cell shape</keyword>
<feature type="transmembrane region" description="Helical" evidence="8">
    <location>
        <begin position="63"/>
        <end position="84"/>
    </location>
</feature>
<proteinExistence type="inferred from homology"/>
<dbReference type="RefSeq" id="WP_350342539.1">
    <property type="nucleotide sequence ID" value="NZ_CP158367.1"/>
</dbReference>
<dbReference type="AlphaFoldDB" id="A0AAU7VIA3"/>
<evidence type="ECO:0000256" key="4">
    <source>
        <dbReference type="ARBA" id="ARBA00022692"/>
    </source>
</evidence>
<evidence type="ECO:0000256" key="1">
    <source>
        <dbReference type="ARBA" id="ARBA00004651"/>
    </source>
</evidence>
<evidence type="ECO:0000256" key="8">
    <source>
        <dbReference type="SAM" id="Phobius"/>
    </source>
</evidence>